<dbReference type="Proteomes" id="UP001057402">
    <property type="component" value="Chromosome 7"/>
</dbReference>
<comment type="caution">
    <text evidence="1">The sequence shown here is derived from an EMBL/GenBank/DDBJ whole genome shotgun (WGS) entry which is preliminary data.</text>
</comment>
<accession>A0ACB9NTK7</accession>
<evidence type="ECO:0000313" key="2">
    <source>
        <dbReference type="Proteomes" id="UP001057402"/>
    </source>
</evidence>
<sequence length="69" mass="8015">MRPTEQRCPESQRCPDGTADHFVAHEEFRIPNKGVILHPTERSCMERNLVDQPRFNFRTGEGLLVHVVE</sequence>
<reference evidence="2" key="1">
    <citation type="journal article" date="2023" name="Front. Plant Sci.">
        <title>Chromosomal-level genome assembly of Melastoma candidum provides insights into trichome evolution.</title>
        <authorList>
            <person name="Zhong Y."/>
            <person name="Wu W."/>
            <person name="Sun C."/>
            <person name="Zou P."/>
            <person name="Liu Y."/>
            <person name="Dai S."/>
            <person name="Zhou R."/>
        </authorList>
    </citation>
    <scope>NUCLEOTIDE SEQUENCE [LARGE SCALE GENOMIC DNA]</scope>
</reference>
<dbReference type="EMBL" id="CM042886">
    <property type="protein sequence ID" value="KAI4339622.1"/>
    <property type="molecule type" value="Genomic_DNA"/>
</dbReference>
<evidence type="ECO:0000313" key="1">
    <source>
        <dbReference type="EMBL" id="KAI4339622.1"/>
    </source>
</evidence>
<name>A0ACB9NTK7_9MYRT</name>
<keyword evidence="2" id="KW-1185">Reference proteome</keyword>
<proteinExistence type="predicted"/>
<protein>
    <submittedName>
        <fullName evidence="1">Uncharacterized protein</fullName>
    </submittedName>
</protein>
<organism evidence="1 2">
    <name type="scientific">Melastoma candidum</name>
    <dbReference type="NCBI Taxonomy" id="119954"/>
    <lineage>
        <taxon>Eukaryota</taxon>
        <taxon>Viridiplantae</taxon>
        <taxon>Streptophyta</taxon>
        <taxon>Embryophyta</taxon>
        <taxon>Tracheophyta</taxon>
        <taxon>Spermatophyta</taxon>
        <taxon>Magnoliopsida</taxon>
        <taxon>eudicotyledons</taxon>
        <taxon>Gunneridae</taxon>
        <taxon>Pentapetalae</taxon>
        <taxon>rosids</taxon>
        <taxon>malvids</taxon>
        <taxon>Myrtales</taxon>
        <taxon>Melastomataceae</taxon>
        <taxon>Melastomatoideae</taxon>
        <taxon>Melastomateae</taxon>
        <taxon>Melastoma</taxon>
    </lineage>
</organism>
<gene>
    <name evidence="1" type="ORF">MLD38_024540</name>
</gene>